<evidence type="ECO:0000313" key="3">
    <source>
        <dbReference type="Proteomes" id="UP001431199"/>
    </source>
</evidence>
<dbReference type="Proteomes" id="UP001431199">
    <property type="component" value="Unassembled WGS sequence"/>
</dbReference>
<dbReference type="RefSeq" id="WP_117910657.1">
    <property type="nucleotide sequence ID" value="NZ_JAODBU010000002.1"/>
</dbReference>
<evidence type="ECO:0000313" key="2">
    <source>
        <dbReference type="EMBL" id="MCT7397647.1"/>
    </source>
</evidence>
<keyword evidence="1" id="KW-0732">Signal</keyword>
<reference evidence="2" key="1">
    <citation type="submission" date="2022-09" db="EMBL/GenBank/DDBJ databases">
        <title>Eubacterium sp. LFL-14 isolated from human feces.</title>
        <authorList>
            <person name="Liu F."/>
        </authorList>
    </citation>
    <scope>NUCLEOTIDE SEQUENCE</scope>
    <source>
        <strain evidence="2">LFL-14</strain>
    </source>
</reference>
<dbReference type="EMBL" id="JAODBU010000002">
    <property type="protein sequence ID" value="MCT7397647.1"/>
    <property type="molecule type" value="Genomic_DNA"/>
</dbReference>
<name>A0ABT2LWI2_9FIRM</name>
<dbReference type="Gene3D" id="2.60.120.260">
    <property type="entry name" value="Galactose-binding domain-like"/>
    <property type="match status" value="1"/>
</dbReference>
<feature type="signal peptide" evidence="1">
    <location>
        <begin position="1"/>
        <end position="22"/>
    </location>
</feature>
<proteinExistence type="predicted"/>
<comment type="caution">
    <text evidence="2">The sequence shown here is derived from an EMBL/GenBank/DDBJ whole genome shotgun (WGS) entry which is preliminary data.</text>
</comment>
<protein>
    <recommendedName>
        <fullName evidence="4">CBM-cenC domain-containing protein</fullName>
    </recommendedName>
</protein>
<gene>
    <name evidence="2" type="ORF">N5B56_00930</name>
</gene>
<evidence type="ECO:0000256" key="1">
    <source>
        <dbReference type="SAM" id="SignalP"/>
    </source>
</evidence>
<sequence length="287" mass="31381">MRKVIRKISAAIVATTITVAMCATCFAGTTFEGYFGQRENWYEGADGSLSGATASSFSADMDAIGWGGVWGAQAHRDITVKKGQKYTLSFKATTTTAEKWVFFKVTDSQDTVVYADWLHLQPGVTENYKATFKASANATFIYYGMGGEFGDRTEEQGDIYALSEVLPNDADSSFSTSVKVTNFKCVKSKAKLKVTKDKKKNGIALYNYLKKNGKIFKQVGDFVCTIQTSGNKIQIKAIQNQEVVADVKLAKNKPQATVKKLRSSIASSAINSALKTETKMTLKNLGY</sequence>
<keyword evidence="3" id="KW-1185">Reference proteome</keyword>
<dbReference type="SUPFAM" id="SSF49785">
    <property type="entry name" value="Galactose-binding domain-like"/>
    <property type="match status" value="1"/>
</dbReference>
<feature type="chain" id="PRO_5046428667" description="CBM-cenC domain-containing protein" evidence="1">
    <location>
        <begin position="23"/>
        <end position="287"/>
    </location>
</feature>
<dbReference type="InterPro" id="IPR008979">
    <property type="entry name" value="Galactose-bd-like_sf"/>
</dbReference>
<accession>A0ABT2LWI2</accession>
<organism evidence="2 3">
    <name type="scientific">Eubacterium album</name>
    <dbReference type="NCBI Taxonomy" id="2978477"/>
    <lineage>
        <taxon>Bacteria</taxon>
        <taxon>Bacillati</taxon>
        <taxon>Bacillota</taxon>
        <taxon>Clostridia</taxon>
        <taxon>Eubacteriales</taxon>
        <taxon>Eubacteriaceae</taxon>
        <taxon>Eubacterium</taxon>
    </lineage>
</organism>
<evidence type="ECO:0008006" key="4">
    <source>
        <dbReference type="Google" id="ProtNLM"/>
    </source>
</evidence>